<dbReference type="GeneTree" id="ENSGT00940000177380"/>
<organism evidence="2 3">
    <name type="scientific">Amphiprion ocellaris</name>
    <name type="common">Clown anemonefish</name>
    <dbReference type="NCBI Taxonomy" id="80972"/>
    <lineage>
        <taxon>Eukaryota</taxon>
        <taxon>Metazoa</taxon>
        <taxon>Chordata</taxon>
        <taxon>Craniata</taxon>
        <taxon>Vertebrata</taxon>
        <taxon>Euteleostomi</taxon>
        <taxon>Actinopterygii</taxon>
        <taxon>Neopterygii</taxon>
        <taxon>Teleostei</taxon>
        <taxon>Neoteleostei</taxon>
        <taxon>Acanthomorphata</taxon>
        <taxon>Ovalentaria</taxon>
        <taxon>Pomacentridae</taxon>
        <taxon>Amphiprion</taxon>
    </lineage>
</organism>
<reference evidence="2 3" key="1">
    <citation type="submission" date="2022-01" db="EMBL/GenBank/DDBJ databases">
        <title>A chromosome-scale genome assembly of the false clownfish, Amphiprion ocellaris.</title>
        <authorList>
            <person name="Ryu T."/>
        </authorList>
    </citation>
    <scope>NUCLEOTIDE SEQUENCE [LARGE SCALE GENOMIC DNA]</scope>
</reference>
<evidence type="ECO:0000313" key="2">
    <source>
        <dbReference type="Ensembl" id="ENSAOCP00000025273.2"/>
    </source>
</evidence>
<dbReference type="SUPFAM" id="SSF56436">
    <property type="entry name" value="C-type lectin-like"/>
    <property type="match status" value="1"/>
</dbReference>
<proteinExistence type="predicted"/>
<dbReference type="PANTHER" id="PTHR45784:SF3">
    <property type="entry name" value="C-TYPE LECTIN DOMAIN FAMILY 4 MEMBER K-LIKE-RELATED"/>
    <property type="match status" value="1"/>
</dbReference>
<dbReference type="AlphaFoldDB" id="A0A3Q1CHW4"/>
<name>A0A3Q1CHW4_AMPOC</name>
<reference evidence="2" key="3">
    <citation type="submission" date="2025-09" db="UniProtKB">
        <authorList>
            <consortium name="Ensembl"/>
        </authorList>
    </citation>
    <scope>IDENTIFICATION</scope>
</reference>
<protein>
    <recommendedName>
        <fullName evidence="1">C-type lectin domain-containing protein</fullName>
    </recommendedName>
</protein>
<dbReference type="InterPro" id="IPR016186">
    <property type="entry name" value="C-type_lectin-like/link_sf"/>
</dbReference>
<evidence type="ECO:0000259" key="1">
    <source>
        <dbReference type="PROSITE" id="PS50041"/>
    </source>
</evidence>
<dbReference type="Ensembl" id="ENSAOCT00000000820.2">
    <property type="protein sequence ID" value="ENSAOCP00000025273.2"/>
    <property type="gene ID" value="ENSAOCG00000012615.2"/>
</dbReference>
<dbReference type="OMA" id="GTEHKFK"/>
<reference evidence="2" key="2">
    <citation type="submission" date="2025-08" db="UniProtKB">
        <authorList>
            <consortium name="Ensembl"/>
        </authorList>
    </citation>
    <scope>IDENTIFICATION</scope>
</reference>
<dbReference type="Gene3D" id="3.10.100.10">
    <property type="entry name" value="Mannose-Binding Protein A, subunit A"/>
    <property type="match status" value="1"/>
</dbReference>
<keyword evidence="3" id="KW-1185">Reference proteome</keyword>
<feature type="domain" description="C-type lectin" evidence="1">
    <location>
        <begin position="34"/>
        <end position="142"/>
    </location>
</feature>
<evidence type="ECO:0000313" key="3">
    <source>
        <dbReference type="Proteomes" id="UP001501940"/>
    </source>
</evidence>
<dbReference type="Proteomes" id="UP001501940">
    <property type="component" value="Chromosome 23"/>
</dbReference>
<sequence>SGPKTGNERINCFSVQINLTELSKFLPASSPPRYVYKSWRNLTWEEAQSYCRKFHTDLASTRNAEEKTRVQQAVTGNVFAFVGLYRRTWPSWSDGTEQEFKNWLTGRPLANAGDCATSLIGAADAGKWVEDHCDQKLPFMCHYGELSSNKLTLTVFH</sequence>
<dbReference type="PROSITE" id="PS50041">
    <property type="entry name" value="C_TYPE_LECTIN_2"/>
    <property type="match status" value="1"/>
</dbReference>
<dbReference type="SMART" id="SM00034">
    <property type="entry name" value="CLECT"/>
    <property type="match status" value="1"/>
</dbReference>
<dbReference type="PANTHER" id="PTHR45784">
    <property type="entry name" value="C-TYPE LECTIN DOMAIN FAMILY 20 MEMBER A-RELATED"/>
    <property type="match status" value="1"/>
</dbReference>
<dbReference type="Pfam" id="PF00059">
    <property type="entry name" value="Lectin_C"/>
    <property type="match status" value="1"/>
</dbReference>
<dbReference type="InterPro" id="IPR016187">
    <property type="entry name" value="CTDL_fold"/>
</dbReference>
<dbReference type="InterPro" id="IPR001304">
    <property type="entry name" value="C-type_lectin-like"/>
</dbReference>
<accession>A0A3Q1CHW4</accession>